<evidence type="ECO:0000259" key="3">
    <source>
        <dbReference type="Pfam" id="PF24883"/>
    </source>
</evidence>
<dbReference type="SUPFAM" id="SSF52540">
    <property type="entry name" value="P-loop containing nucleoside triphosphate hydrolases"/>
    <property type="match status" value="1"/>
</dbReference>
<dbReference type="Pfam" id="PF24883">
    <property type="entry name" value="NPHP3_N"/>
    <property type="match status" value="1"/>
</dbReference>
<evidence type="ECO:0000313" key="4">
    <source>
        <dbReference type="EMBL" id="KAF2273239.1"/>
    </source>
</evidence>
<dbReference type="PANTHER" id="PTHR10039">
    <property type="entry name" value="AMELOGENIN"/>
    <property type="match status" value="1"/>
</dbReference>
<accession>A0A6A6JDH3</accession>
<evidence type="ECO:0000313" key="5">
    <source>
        <dbReference type="Proteomes" id="UP000800097"/>
    </source>
</evidence>
<dbReference type="OrthoDB" id="4772757at2759"/>
<dbReference type="EMBL" id="ML986512">
    <property type="protein sequence ID" value="KAF2273239.1"/>
    <property type="molecule type" value="Genomic_DNA"/>
</dbReference>
<keyword evidence="5" id="KW-1185">Reference proteome</keyword>
<keyword evidence="1" id="KW-0677">Repeat</keyword>
<reference evidence="4" key="1">
    <citation type="journal article" date="2020" name="Stud. Mycol.">
        <title>101 Dothideomycetes genomes: a test case for predicting lifestyles and emergence of pathogens.</title>
        <authorList>
            <person name="Haridas S."/>
            <person name="Albert R."/>
            <person name="Binder M."/>
            <person name="Bloem J."/>
            <person name="Labutti K."/>
            <person name="Salamov A."/>
            <person name="Andreopoulos B."/>
            <person name="Baker S."/>
            <person name="Barry K."/>
            <person name="Bills G."/>
            <person name="Bluhm B."/>
            <person name="Cannon C."/>
            <person name="Castanera R."/>
            <person name="Culley D."/>
            <person name="Daum C."/>
            <person name="Ezra D."/>
            <person name="Gonzalez J."/>
            <person name="Henrissat B."/>
            <person name="Kuo A."/>
            <person name="Liang C."/>
            <person name="Lipzen A."/>
            <person name="Lutzoni F."/>
            <person name="Magnuson J."/>
            <person name="Mondo S."/>
            <person name="Nolan M."/>
            <person name="Ohm R."/>
            <person name="Pangilinan J."/>
            <person name="Park H.-J."/>
            <person name="Ramirez L."/>
            <person name="Alfaro M."/>
            <person name="Sun H."/>
            <person name="Tritt A."/>
            <person name="Yoshinaga Y."/>
            <person name="Zwiers L.-H."/>
            <person name="Turgeon B."/>
            <person name="Goodwin S."/>
            <person name="Spatafora J."/>
            <person name="Crous P."/>
            <person name="Grigoriev I."/>
        </authorList>
    </citation>
    <scope>NUCLEOTIDE SEQUENCE</scope>
    <source>
        <strain evidence="4">CBS 379.55</strain>
    </source>
</reference>
<dbReference type="Proteomes" id="UP000800097">
    <property type="component" value="Unassembled WGS sequence"/>
</dbReference>
<evidence type="ECO:0000256" key="2">
    <source>
        <dbReference type="SAM" id="MobiDB-lite"/>
    </source>
</evidence>
<sequence length="906" mass="101625">MPQPTENMLSSVPEVAMTDATPQPLFDEAIETIQDTISKEDRKAFRHHTTVESLVQDLHSICDSSQQKSRALSACARKVTLFSRSFAPYFEVVGGFTQLRPDCLGWFWGLVRLVFKVGSDYVLFLEAACDLLETLTQSLPRYQERKDAYSSLSLAAQREGLLLLSCVYADIVQFFLDLYCMFSRASKGARLRHHTPADWRPLDSRFVTLLRRLEKHREWIVTGLSDQGSLLQCRKEYFDLLQPQEGAIREAQAEDMARRVRRIDKVKSWLSSDSIYQDIYRHRFTQVLDGSCNWFLETPEYSAWKTAPFGERNANDLDSLRVDWHGRVLFVQAPIGFGKTCLSIRIIQDLSTGCEHLNVIDDPPTVAFFQFIGDHPRCTDPADAFRAIAVQLAHHHRHDRSTVDALSSLRRKTSGRGLASFDDLSAVLSLLLRQHPTFLVLDGVDECSDQELLLVTLSDLCHKSDARIIIFSRPGINIPLQYQNWASNSPHVVTLTPNQNRSDLDGYLTANLQHIAEIGYLGSTVDPSAIARIAQSWNGSFLEASLFVKYLQSPHLLPSDRLLLLNQIHQVADLKSLYHLILTTLERKIYDERTLAADAFCWLTSPVNPLSTPQLRSALAITSPVGDPTAQYPTGAILEQLPAATGGLVDVSKYGVYFAHPSVRQYLQSADCPSSEFNLSSEARVHGHLASRCLLYLTNATQKRPLQPPPPLTRPQGPSHMPRSDTSVRTGSSGDSGYKSTSATPSTEDVAMESPEEEQTAAVPQRFDESTPFLRYATLCWPIHLARALTQHDTATQPPLSWLPSLSRFLADRGAVTAWAEASWHYSLPPNVSRLVPLILNVQGAFSVESTEYRELNGVLAALRQLNGALEELRARHGAAVMAAPGLIWRRELHREESRFWAVWED</sequence>
<gene>
    <name evidence="4" type="ORF">EI97DRAFT_436295</name>
</gene>
<protein>
    <recommendedName>
        <fullName evidence="3">Nephrocystin 3-like N-terminal domain-containing protein</fullName>
    </recommendedName>
</protein>
<feature type="compositionally biased region" description="Acidic residues" evidence="2">
    <location>
        <begin position="750"/>
        <end position="759"/>
    </location>
</feature>
<dbReference type="GeneID" id="54552234"/>
<name>A0A6A6JDH3_WESOR</name>
<feature type="compositionally biased region" description="Polar residues" evidence="2">
    <location>
        <begin position="724"/>
        <end position="747"/>
    </location>
</feature>
<proteinExistence type="predicted"/>
<organism evidence="4 5">
    <name type="scientific">Westerdykella ornata</name>
    <dbReference type="NCBI Taxonomy" id="318751"/>
    <lineage>
        <taxon>Eukaryota</taxon>
        <taxon>Fungi</taxon>
        <taxon>Dikarya</taxon>
        <taxon>Ascomycota</taxon>
        <taxon>Pezizomycotina</taxon>
        <taxon>Dothideomycetes</taxon>
        <taxon>Pleosporomycetidae</taxon>
        <taxon>Pleosporales</taxon>
        <taxon>Sporormiaceae</taxon>
        <taxon>Westerdykella</taxon>
    </lineage>
</organism>
<feature type="domain" description="Nephrocystin 3-like N-terminal" evidence="3">
    <location>
        <begin position="290"/>
        <end position="473"/>
    </location>
</feature>
<dbReference type="Gene3D" id="3.40.50.300">
    <property type="entry name" value="P-loop containing nucleotide triphosphate hydrolases"/>
    <property type="match status" value="1"/>
</dbReference>
<dbReference type="InterPro" id="IPR027417">
    <property type="entry name" value="P-loop_NTPase"/>
</dbReference>
<feature type="region of interest" description="Disordered" evidence="2">
    <location>
        <begin position="702"/>
        <end position="766"/>
    </location>
</feature>
<evidence type="ECO:0000256" key="1">
    <source>
        <dbReference type="ARBA" id="ARBA00022737"/>
    </source>
</evidence>
<dbReference type="RefSeq" id="XP_033650778.1">
    <property type="nucleotide sequence ID" value="XM_033799059.1"/>
</dbReference>
<dbReference type="InterPro" id="IPR056884">
    <property type="entry name" value="NPHP3-like_N"/>
</dbReference>
<dbReference type="AlphaFoldDB" id="A0A6A6JDH3"/>
<dbReference type="PANTHER" id="PTHR10039:SF15">
    <property type="entry name" value="NACHT DOMAIN-CONTAINING PROTEIN"/>
    <property type="match status" value="1"/>
</dbReference>